<dbReference type="GO" id="GO:0032993">
    <property type="term" value="C:protein-DNA complex"/>
    <property type="evidence" value="ECO:0007669"/>
    <property type="project" value="TreeGrafter"/>
</dbReference>
<dbReference type="GO" id="GO:0003677">
    <property type="term" value="F:DNA binding"/>
    <property type="evidence" value="ECO:0007669"/>
    <property type="project" value="UniProtKB-KW"/>
</dbReference>
<gene>
    <name evidence="6" type="ORF">SAMN05443637_103275</name>
</gene>
<dbReference type="InterPro" id="IPR036390">
    <property type="entry name" value="WH_DNA-bd_sf"/>
</dbReference>
<dbReference type="SUPFAM" id="SSF53850">
    <property type="entry name" value="Periplasmic binding protein-like II"/>
    <property type="match status" value="1"/>
</dbReference>
<dbReference type="Gene3D" id="3.40.190.10">
    <property type="entry name" value="Periplasmic binding protein-like II"/>
    <property type="match status" value="2"/>
</dbReference>
<dbReference type="CDD" id="cd08414">
    <property type="entry name" value="PBP2_LTTR_aromatics_like"/>
    <property type="match status" value="1"/>
</dbReference>
<evidence type="ECO:0000313" key="6">
    <source>
        <dbReference type="EMBL" id="SHK18646.1"/>
    </source>
</evidence>
<dbReference type="OrthoDB" id="3461417at2"/>
<dbReference type="RefSeq" id="WP_073455792.1">
    <property type="nucleotide sequence ID" value="NZ_CALGVN010000032.1"/>
</dbReference>
<dbReference type="Pfam" id="PF03466">
    <property type="entry name" value="LysR_substrate"/>
    <property type="match status" value="1"/>
</dbReference>
<dbReference type="Pfam" id="PF00126">
    <property type="entry name" value="HTH_1"/>
    <property type="match status" value="1"/>
</dbReference>
<dbReference type="Gene3D" id="1.10.10.10">
    <property type="entry name" value="Winged helix-like DNA-binding domain superfamily/Winged helix DNA-binding domain"/>
    <property type="match status" value="1"/>
</dbReference>
<dbReference type="AlphaFoldDB" id="A0A1M6QEM2"/>
<evidence type="ECO:0000256" key="3">
    <source>
        <dbReference type="ARBA" id="ARBA00023125"/>
    </source>
</evidence>
<sequence length="295" mass="31385">MDPVRPLRYVVAVADELSFGRAARRLGIAQPTLSRAVRAFEDAHGVVLFDRTTRTVEPTAALRAAIDHWRTAIAEADRALAAARGETGGVVRVGYVLGVANGILPDAVRAARDRNLTLELTHLSVDEQVTALRQRRIDLALLRLPADVVTTALIVVPLHTDELVLSVPADHPLASAPEPVPGAALRDEPIVFWPRSMAVSLYDAISDQWLRRHGFPLRIVAETRDTTALLAMVAGGLGSTLVTASTAASITRSGVVHKRLADPPATTVAAVHRRAPDAATLAALAAFRTAAADYG</sequence>
<organism evidence="6 7">
    <name type="scientific">Pseudonocardia thermophila</name>
    <dbReference type="NCBI Taxonomy" id="1848"/>
    <lineage>
        <taxon>Bacteria</taxon>
        <taxon>Bacillati</taxon>
        <taxon>Actinomycetota</taxon>
        <taxon>Actinomycetes</taxon>
        <taxon>Pseudonocardiales</taxon>
        <taxon>Pseudonocardiaceae</taxon>
        <taxon>Pseudonocardia</taxon>
    </lineage>
</organism>
<name>A0A1M6QEM2_PSETH</name>
<evidence type="ECO:0000256" key="2">
    <source>
        <dbReference type="ARBA" id="ARBA00023015"/>
    </source>
</evidence>
<dbReference type="PROSITE" id="PS50931">
    <property type="entry name" value="HTH_LYSR"/>
    <property type="match status" value="1"/>
</dbReference>
<dbReference type="FunFam" id="1.10.10.10:FF:000001">
    <property type="entry name" value="LysR family transcriptional regulator"/>
    <property type="match status" value="1"/>
</dbReference>
<evidence type="ECO:0000259" key="5">
    <source>
        <dbReference type="PROSITE" id="PS50931"/>
    </source>
</evidence>
<keyword evidence="3 6" id="KW-0238">DNA-binding</keyword>
<comment type="similarity">
    <text evidence="1">Belongs to the LysR transcriptional regulatory family.</text>
</comment>
<dbReference type="SUPFAM" id="SSF46785">
    <property type="entry name" value="Winged helix' DNA-binding domain"/>
    <property type="match status" value="1"/>
</dbReference>
<keyword evidence="7" id="KW-1185">Reference proteome</keyword>
<dbReference type="InterPro" id="IPR005119">
    <property type="entry name" value="LysR_subst-bd"/>
</dbReference>
<dbReference type="InterPro" id="IPR000847">
    <property type="entry name" value="LysR_HTH_N"/>
</dbReference>
<proteinExistence type="inferred from homology"/>
<keyword evidence="4" id="KW-0804">Transcription</keyword>
<dbReference type="PANTHER" id="PTHR30346">
    <property type="entry name" value="TRANSCRIPTIONAL DUAL REGULATOR HCAR-RELATED"/>
    <property type="match status" value="1"/>
</dbReference>
<evidence type="ECO:0000256" key="4">
    <source>
        <dbReference type="ARBA" id="ARBA00023163"/>
    </source>
</evidence>
<evidence type="ECO:0000256" key="1">
    <source>
        <dbReference type="ARBA" id="ARBA00009437"/>
    </source>
</evidence>
<reference evidence="6 7" key="1">
    <citation type="submission" date="2016-11" db="EMBL/GenBank/DDBJ databases">
        <authorList>
            <person name="Jaros S."/>
            <person name="Januszkiewicz K."/>
            <person name="Wedrychowicz H."/>
        </authorList>
    </citation>
    <scope>NUCLEOTIDE SEQUENCE [LARGE SCALE GENOMIC DNA]</scope>
    <source>
        <strain evidence="6 7">DSM 43832</strain>
    </source>
</reference>
<evidence type="ECO:0000313" key="7">
    <source>
        <dbReference type="Proteomes" id="UP000184363"/>
    </source>
</evidence>
<dbReference type="EMBL" id="FRAP01000003">
    <property type="protein sequence ID" value="SHK18646.1"/>
    <property type="molecule type" value="Genomic_DNA"/>
</dbReference>
<dbReference type="GO" id="GO:0003700">
    <property type="term" value="F:DNA-binding transcription factor activity"/>
    <property type="evidence" value="ECO:0007669"/>
    <property type="project" value="InterPro"/>
</dbReference>
<dbReference type="STRING" id="1848.SAMN05443637_103275"/>
<dbReference type="InterPro" id="IPR036388">
    <property type="entry name" value="WH-like_DNA-bd_sf"/>
</dbReference>
<dbReference type="PANTHER" id="PTHR30346:SF28">
    <property type="entry name" value="HTH-TYPE TRANSCRIPTIONAL REGULATOR CYNR"/>
    <property type="match status" value="1"/>
</dbReference>
<protein>
    <submittedName>
        <fullName evidence="6">DNA-binding transcriptional regulator, LysR family</fullName>
    </submittedName>
</protein>
<feature type="domain" description="HTH lysR-type" evidence="5">
    <location>
        <begin position="1"/>
        <end position="59"/>
    </location>
</feature>
<accession>A0A1M6QEM2</accession>
<dbReference type="PRINTS" id="PR00039">
    <property type="entry name" value="HTHLYSR"/>
</dbReference>
<dbReference type="Proteomes" id="UP000184363">
    <property type="component" value="Unassembled WGS sequence"/>
</dbReference>
<keyword evidence="2" id="KW-0805">Transcription regulation</keyword>